<sequence>MCPARSGADRSSVSVLGRIIGLLLTVTTKHSEHPVPTFQKVKNLHLWLTLDMQNNELPTAGSRSCVLCLVRNSPSAAPYGSPLPCCRSLETQGSSVLRKLLGRGLGHTFFLELAKPRSSPDQRYLKV</sequence>
<protein>
    <submittedName>
        <fullName evidence="1">Uncharacterized protein</fullName>
    </submittedName>
</protein>
<accession>L9KUI1</accession>
<reference evidence="2" key="2">
    <citation type="journal article" date="2013" name="Nat. Commun.">
        <title>Genome of the Chinese tree shrew.</title>
        <authorList>
            <person name="Fan Y."/>
            <person name="Huang Z.Y."/>
            <person name="Cao C.C."/>
            <person name="Chen C.S."/>
            <person name="Chen Y.X."/>
            <person name="Fan D.D."/>
            <person name="He J."/>
            <person name="Hou H.L."/>
            <person name="Hu L."/>
            <person name="Hu X.T."/>
            <person name="Jiang X.T."/>
            <person name="Lai R."/>
            <person name="Lang Y.S."/>
            <person name="Liang B."/>
            <person name="Liao S.G."/>
            <person name="Mu D."/>
            <person name="Ma Y.Y."/>
            <person name="Niu Y.Y."/>
            <person name="Sun X.Q."/>
            <person name="Xia J.Q."/>
            <person name="Xiao J."/>
            <person name="Xiong Z.Q."/>
            <person name="Xu L."/>
            <person name="Yang L."/>
            <person name="Zhang Y."/>
            <person name="Zhao W."/>
            <person name="Zhao X.D."/>
            <person name="Zheng Y.T."/>
            <person name="Zhou J.M."/>
            <person name="Zhu Y.B."/>
            <person name="Zhang G.J."/>
            <person name="Wang J."/>
            <person name="Yao Y.G."/>
        </authorList>
    </citation>
    <scope>NUCLEOTIDE SEQUENCE [LARGE SCALE GENOMIC DNA]</scope>
</reference>
<proteinExistence type="predicted"/>
<reference evidence="2" key="1">
    <citation type="submission" date="2012-07" db="EMBL/GenBank/DDBJ databases">
        <title>Genome of the Chinese tree shrew, a rising model animal genetically related to primates.</title>
        <authorList>
            <person name="Zhang G."/>
            <person name="Fan Y."/>
            <person name="Yao Y."/>
            <person name="Huang Z."/>
        </authorList>
    </citation>
    <scope>NUCLEOTIDE SEQUENCE [LARGE SCALE GENOMIC DNA]</scope>
</reference>
<dbReference type="Proteomes" id="UP000011518">
    <property type="component" value="Unassembled WGS sequence"/>
</dbReference>
<evidence type="ECO:0000313" key="1">
    <source>
        <dbReference type="EMBL" id="ELW66124.1"/>
    </source>
</evidence>
<gene>
    <name evidence="1" type="ORF">TREES_T100014803</name>
</gene>
<dbReference type="InParanoid" id="L9KUI1"/>
<evidence type="ECO:0000313" key="2">
    <source>
        <dbReference type="Proteomes" id="UP000011518"/>
    </source>
</evidence>
<keyword evidence="2" id="KW-1185">Reference proteome</keyword>
<dbReference type="EMBL" id="KB320663">
    <property type="protein sequence ID" value="ELW66124.1"/>
    <property type="molecule type" value="Genomic_DNA"/>
</dbReference>
<name>L9KUI1_TUPCH</name>
<organism evidence="1 2">
    <name type="scientific">Tupaia chinensis</name>
    <name type="common">Chinese tree shrew</name>
    <name type="synonym">Tupaia belangeri chinensis</name>
    <dbReference type="NCBI Taxonomy" id="246437"/>
    <lineage>
        <taxon>Eukaryota</taxon>
        <taxon>Metazoa</taxon>
        <taxon>Chordata</taxon>
        <taxon>Craniata</taxon>
        <taxon>Vertebrata</taxon>
        <taxon>Euteleostomi</taxon>
        <taxon>Mammalia</taxon>
        <taxon>Eutheria</taxon>
        <taxon>Euarchontoglires</taxon>
        <taxon>Scandentia</taxon>
        <taxon>Tupaiidae</taxon>
        <taxon>Tupaia</taxon>
    </lineage>
</organism>
<dbReference type="AlphaFoldDB" id="L9KUI1"/>